<evidence type="ECO:0000313" key="16">
    <source>
        <dbReference type="Proteomes" id="UP001378592"/>
    </source>
</evidence>
<evidence type="ECO:0000256" key="4">
    <source>
        <dbReference type="ARBA" id="ARBA00010617"/>
    </source>
</evidence>
<keyword evidence="8" id="KW-0492">Microsome</keyword>
<comment type="cofactor">
    <cofactor evidence="1 13">
        <name>heme</name>
        <dbReference type="ChEBI" id="CHEBI:30413"/>
    </cofactor>
</comment>
<dbReference type="FunFam" id="1.10.630.10:FF:000182">
    <property type="entry name" value="Cytochrome P450 3A4"/>
    <property type="match status" value="1"/>
</dbReference>
<accession>A0AAN9VU64</accession>
<evidence type="ECO:0000256" key="7">
    <source>
        <dbReference type="ARBA" id="ARBA00022824"/>
    </source>
</evidence>
<dbReference type="InterPro" id="IPR002401">
    <property type="entry name" value="Cyt_P450_E_grp-I"/>
</dbReference>
<evidence type="ECO:0000256" key="14">
    <source>
        <dbReference type="RuleBase" id="RU000461"/>
    </source>
</evidence>
<protein>
    <recommendedName>
        <fullName evidence="17">Cytochrome P450</fullName>
    </recommendedName>
</protein>
<evidence type="ECO:0000256" key="12">
    <source>
        <dbReference type="ARBA" id="ARBA00023136"/>
    </source>
</evidence>
<keyword evidence="5 13" id="KW-0349">Heme</keyword>
<dbReference type="GO" id="GO:0016705">
    <property type="term" value="F:oxidoreductase activity, acting on paired donors, with incorporation or reduction of molecular oxygen"/>
    <property type="evidence" value="ECO:0007669"/>
    <property type="project" value="InterPro"/>
</dbReference>
<evidence type="ECO:0000256" key="6">
    <source>
        <dbReference type="ARBA" id="ARBA00022723"/>
    </source>
</evidence>
<evidence type="ECO:0000256" key="5">
    <source>
        <dbReference type="ARBA" id="ARBA00022617"/>
    </source>
</evidence>
<keyword evidence="16" id="KW-1185">Reference proteome</keyword>
<dbReference type="InterPro" id="IPR017972">
    <property type="entry name" value="Cyt_P450_CS"/>
</dbReference>
<dbReference type="PANTHER" id="PTHR24291">
    <property type="entry name" value="CYTOCHROME P450 FAMILY 4"/>
    <property type="match status" value="1"/>
</dbReference>
<feature type="binding site" description="axial binding residue" evidence="13">
    <location>
        <position position="449"/>
    </location>
    <ligand>
        <name>heme</name>
        <dbReference type="ChEBI" id="CHEBI:30413"/>
    </ligand>
    <ligandPart>
        <name>Fe</name>
        <dbReference type="ChEBI" id="CHEBI:18248"/>
    </ligandPart>
</feature>
<keyword evidence="12" id="KW-0472">Membrane</keyword>
<dbReference type="GO" id="GO:0005789">
    <property type="term" value="C:endoplasmic reticulum membrane"/>
    <property type="evidence" value="ECO:0007669"/>
    <property type="project" value="UniProtKB-SubCell"/>
</dbReference>
<evidence type="ECO:0000256" key="3">
    <source>
        <dbReference type="ARBA" id="ARBA00004406"/>
    </source>
</evidence>
<evidence type="ECO:0000256" key="11">
    <source>
        <dbReference type="ARBA" id="ARBA00023033"/>
    </source>
</evidence>
<sequence length="501" mass="57967">MLLLALQAAALLVPLLLLPYYLMFMTRRARLIQPLPGPKPLPFLGNVLEFGRNGTEIMTQLARLGQKYGYFYRAWFGPFLYIVVAHPKEAEVFITSNVNITKSLNYKFLQPWLGLGLLTSTGHKWKSHRKLLTPTFHFKILEEFVDVFNFHGNVMIQKLKTEVNGPEFDVHKYITLCTLDSICEAAMGVSMHVQDNKNNNYVKALKNVGDIVMRRSVRPWLFPNFIFNNSEYGKQQRASIQILHDTSNEIIANRKKEFYSKENGYANKSQENEFGQKFRLAFLDLLLQYQRDGGNLTDEEIREEVDTFMFEGHDTVSSGLGFCLWLLAKHPQCQERAYEELYGIFGDSNRDTTVQDLQEMKYLECVIKETLRLYPSVAIFLRELDEDVKLDTCLILAGTTIAFLPYFMHRHPDYFPEPEKFDPDRFSPDRAQGRNPYAYIPFSAGPRNCIGQRFAMMEMKSLVSKVLRYYKLLPGTTELVLCSELVLRSVTGINIKLENRK</sequence>
<dbReference type="Proteomes" id="UP001378592">
    <property type="component" value="Unassembled WGS sequence"/>
</dbReference>
<keyword evidence="10 13" id="KW-0408">Iron</keyword>
<evidence type="ECO:0008006" key="17">
    <source>
        <dbReference type="Google" id="ProtNLM"/>
    </source>
</evidence>
<dbReference type="GO" id="GO:0005506">
    <property type="term" value="F:iron ion binding"/>
    <property type="evidence" value="ECO:0007669"/>
    <property type="project" value="InterPro"/>
</dbReference>
<keyword evidence="11 14" id="KW-0503">Monooxygenase</keyword>
<dbReference type="GO" id="GO:0004497">
    <property type="term" value="F:monooxygenase activity"/>
    <property type="evidence" value="ECO:0007669"/>
    <property type="project" value="UniProtKB-KW"/>
</dbReference>
<evidence type="ECO:0000256" key="2">
    <source>
        <dbReference type="ARBA" id="ARBA00004174"/>
    </source>
</evidence>
<dbReference type="InterPro" id="IPR036396">
    <property type="entry name" value="Cyt_P450_sf"/>
</dbReference>
<name>A0AAN9VU64_9ORTH</name>
<dbReference type="InterPro" id="IPR001128">
    <property type="entry name" value="Cyt_P450"/>
</dbReference>
<proteinExistence type="inferred from homology"/>
<dbReference type="InterPro" id="IPR050196">
    <property type="entry name" value="Cytochrome_P450_Monoox"/>
</dbReference>
<dbReference type="SUPFAM" id="SSF48264">
    <property type="entry name" value="Cytochrome P450"/>
    <property type="match status" value="1"/>
</dbReference>
<comment type="subcellular location">
    <subcellularLocation>
        <location evidence="3">Endoplasmic reticulum membrane</location>
        <topology evidence="3">Peripheral membrane protein</topology>
    </subcellularLocation>
    <subcellularLocation>
        <location evidence="2">Microsome membrane</location>
        <topology evidence="2">Peripheral membrane protein</topology>
    </subcellularLocation>
</comment>
<keyword evidence="6 13" id="KW-0479">Metal-binding</keyword>
<dbReference type="PRINTS" id="PR00385">
    <property type="entry name" value="P450"/>
</dbReference>
<comment type="caution">
    <text evidence="15">The sequence shown here is derived from an EMBL/GenBank/DDBJ whole genome shotgun (WGS) entry which is preliminary data.</text>
</comment>
<dbReference type="PRINTS" id="PR00463">
    <property type="entry name" value="EP450I"/>
</dbReference>
<dbReference type="Pfam" id="PF00067">
    <property type="entry name" value="p450"/>
    <property type="match status" value="1"/>
</dbReference>
<comment type="similarity">
    <text evidence="4 14">Belongs to the cytochrome P450 family.</text>
</comment>
<dbReference type="PANTHER" id="PTHR24291:SF189">
    <property type="entry name" value="CYTOCHROME P450 4C3-RELATED"/>
    <property type="match status" value="1"/>
</dbReference>
<evidence type="ECO:0000313" key="15">
    <source>
        <dbReference type="EMBL" id="KAK7871480.1"/>
    </source>
</evidence>
<evidence type="ECO:0000256" key="13">
    <source>
        <dbReference type="PIRSR" id="PIRSR602401-1"/>
    </source>
</evidence>
<evidence type="ECO:0000256" key="10">
    <source>
        <dbReference type="ARBA" id="ARBA00023004"/>
    </source>
</evidence>
<reference evidence="15 16" key="1">
    <citation type="submission" date="2024-03" db="EMBL/GenBank/DDBJ databases">
        <title>The genome assembly and annotation of the cricket Gryllus longicercus Weissman &amp; Gray.</title>
        <authorList>
            <person name="Szrajer S."/>
            <person name="Gray D."/>
            <person name="Ylla G."/>
        </authorList>
    </citation>
    <scope>NUCLEOTIDE SEQUENCE [LARGE SCALE GENOMIC DNA]</scope>
    <source>
        <strain evidence="15">DAG 2021-001</strain>
        <tissue evidence="15">Whole body minus gut</tissue>
    </source>
</reference>
<dbReference type="GO" id="GO:0020037">
    <property type="term" value="F:heme binding"/>
    <property type="evidence" value="ECO:0007669"/>
    <property type="project" value="InterPro"/>
</dbReference>
<organism evidence="15 16">
    <name type="scientific">Gryllus longicercus</name>
    <dbReference type="NCBI Taxonomy" id="2509291"/>
    <lineage>
        <taxon>Eukaryota</taxon>
        <taxon>Metazoa</taxon>
        <taxon>Ecdysozoa</taxon>
        <taxon>Arthropoda</taxon>
        <taxon>Hexapoda</taxon>
        <taxon>Insecta</taxon>
        <taxon>Pterygota</taxon>
        <taxon>Neoptera</taxon>
        <taxon>Polyneoptera</taxon>
        <taxon>Orthoptera</taxon>
        <taxon>Ensifera</taxon>
        <taxon>Gryllidea</taxon>
        <taxon>Grylloidea</taxon>
        <taxon>Gryllidae</taxon>
        <taxon>Gryllinae</taxon>
        <taxon>Gryllus</taxon>
    </lineage>
</organism>
<dbReference type="Gene3D" id="1.10.630.10">
    <property type="entry name" value="Cytochrome P450"/>
    <property type="match status" value="1"/>
</dbReference>
<keyword evidence="7" id="KW-0256">Endoplasmic reticulum</keyword>
<dbReference type="PROSITE" id="PS00086">
    <property type="entry name" value="CYTOCHROME_P450"/>
    <property type="match status" value="1"/>
</dbReference>
<dbReference type="AlphaFoldDB" id="A0AAN9VU64"/>
<dbReference type="CDD" id="cd20628">
    <property type="entry name" value="CYP4"/>
    <property type="match status" value="1"/>
</dbReference>
<evidence type="ECO:0000256" key="1">
    <source>
        <dbReference type="ARBA" id="ARBA00001971"/>
    </source>
</evidence>
<keyword evidence="9 14" id="KW-0560">Oxidoreductase</keyword>
<evidence type="ECO:0000256" key="8">
    <source>
        <dbReference type="ARBA" id="ARBA00022848"/>
    </source>
</evidence>
<evidence type="ECO:0000256" key="9">
    <source>
        <dbReference type="ARBA" id="ARBA00023002"/>
    </source>
</evidence>
<dbReference type="EMBL" id="JAZDUA010000038">
    <property type="protein sequence ID" value="KAK7871480.1"/>
    <property type="molecule type" value="Genomic_DNA"/>
</dbReference>
<gene>
    <name evidence="15" type="ORF">R5R35_010202</name>
</gene>